<dbReference type="Gene3D" id="1.10.10.60">
    <property type="entry name" value="Homeodomain-like"/>
    <property type="match status" value="1"/>
</dbReference>
<name>A0A1M5LZ54_9GAMM</name>
<dbReference type="STRING" id="490188.SAMN04488068_1147"/>
<accession>A0A1M5LZ54</accession>
<evidence type="ECO:0000313" key="7">
    <source>
        <dbReference type="Proteomes" id="UP000199758"/>
    </source>
</evidence>
<dbReference type="Proteomes" id="UP000199758">
    <property type="component" value="Unassembled WGS sequence"/>
</dbReference>
<evidence type="ECO:0000256" key="3">
    <source>
        <dbReference type="ARBA" id="ARBA00023163"/>
    </source>
</evidence>
<dbReference type="SUPFAM" id="SSF46689">
    <property type="entry name" value="Homeodomain-like"/>
    <property type="match status" value="1"/>
</dbReference>
<proteinExistence type="predicted"/>
<keyword evidence="7" id="KW-1185">Reference proteome</keyword>
<dbReference type="EMBL" id="FQWZ01000002">
    <property type="protein sequence ID" value="SHG69673.1"/>
    <property type="molecule type" value="Genomic_DNA"/>
</dbReference>
<dbReference type="GO" id="GO:0003700">
    <property type="term" value="F:DNA-binding transcription factor activity"/>
    <property type="evidence" value="ECO:0007669"/>
    <property type="project" value="TreeGrafter"/>
</dbReference>
<dbReference type="InterPro" id="IPR036271">
    <property type="entry name" value="Tet_transcr_reg_TetR-rel_C_sf"/>
</dbReference>
<dbReference type="Gene3D" id="1.10.357.10">
    <property type="entry name" value="Tetracycline Repressor, domain 2"/>
    <property type="match status" value="1"/>
</dbReference>
<feature type="domain" description="HTH tetR-type" evidence="5">
    <location>
        <begin position="19"/>
        <end position="79"/>
    </location>
</feature>
<dbReference type="InterPro" id="IPR009057">
    <property type="entry name" value="Homeodomain-like_sf"/>
</dbReference>
<dbReference type="AlphaFoldDB" id="A0A1M5LZ54"/>
<protein>
    <submittedName>
        <fullName evidence="6">Transcriptional regulator, TetR family</fullName>
    </submittedName>
</protein>
<keyword evidence="3" id="KW-0804">Transcription</keyword>
<organism evidence="6 7">
    <name type="scientific">Hydrocarboniphaga daqingensis</name>
    <dbReference type="NCBI Taxonomy" id="490188"/>
    <lineage>
        <taxon>Bacteria</taxon>
        <taxon>Pseudomonadati</taxon>
        <taxon>Pseudomonadota</taxon>
        <taxon>Gammaproteobacteria</taxon>
        <taxon>Nevskiales</taxon>
        <taxon>Nevskiaceae</taxon>
        <taxon>Hydrocarboniphaga</taxon>
    </lineage>
</organism>
<reference evidence="6 7" key="1">
    <citation type="submission" date="2016-11" db="EMBL/GenBank/DDBJ databases">
        <authorList>
            <person name="Jaros S."/>
            <person name="Januszkiewicz K."/>
            <person name="Wedrychowicz H."/>
        </authorList>
    </citation>
    <scope>NUCLEOTIDE SEQUENCE [LARGE SCALE GENOMIC DNA]</scope>
    <source>
        <strain evidence="6 7">CGMCC 1.7049</strain>
    </source>
</reference>
<sequence>MAQAADAESEPVTPRARGQGVEQAILDATLQVLAEGGYEALTIDRVAARARSSKTTIYRRWKTKEHLALALLAGMPAFEPPLDGSLEQNLIALFGQFLRAMRDSPLAGVLPKLTAECVNNPALSAMFAQVNDRRRAPIRAVLRRAIERGELAADADIELTIDVIQGAISIRVYFLLDPLTDDWIAGLVRLLIHGIGGRR</sequence>
<dbReference type="InterPro" id="IPR001647">
    <property type="entry name" value="HTH_TetR"/>
</dbReference>
<keyword evidence="1" id="KW-0805">Transcription regulation</keyword>
<evidence type="ECO:0000313" key="6">
    <source>
        <dbReference type="EMBL" id="SHG69673.1"/>
    </source>
</evidence>
<dbReference type="InterPro" id="IPR011075">
    <property type="entry name" value="TetR_C"/>
</dbReference>
<feature type="DNA-binding region" description="H-T-H motif" evidence="4">
    <location>
        <begin position="42"/>
        <end position="61"/>
    </location>
</feature>
<dbReference type="PANTHER" id="PTHR30055">
    <property type="entry name" value="HTH-TYPE TRANSCRIPTIONAL REGULATOR RUTR"/>
    <property type="match status" value="1"/>
</dbReference>
<evidence type="ECO:0000256" key="4">
    <source>
        <dbReference type="PROSITE-ProRule" id="PRU00335"/>
    </source>
</evidence>
<keyword evidence="2 4" id="KW-0238">DNA-binding</keyword>
<evidence type="ECO:0000256" key="2">
    <source>
        <dbReference type="ARBA" id="ARBA00023125"/>
    </source>
</evidence>
<dbReference type="Pfam" id="PF16859">
    <property type="entry name" value="TetR_C_11"/>
    <property type="match status" value="1"/>
</dbReference>
<evidence type="ECO:0000256" key="1">
    <source>
        <dbReference type="ARBA" id="ARBA00023015"/>
    </source>
</evidence>
<dbReference type="GO" id="GO:0000976">
    <property type="term" value="F:transcription cis-regulatory region binding"/>
    <property type="evidence" value="ECO:0007669"/>
    <property type="project" value="TreeGrafter"/>
</dbReference>
<dbReference type="PROSITE" id="PS50977">
    <property type="entry name" value="HTH_TETR_2"/>
    <property type="match status" value="1"/>
</dbReference>
<dbReference type="PANTHER" id="PTHR30055:SF148">
    <property type="entry name" value="TETR-FAMILY TRANSCRIPTIONAL REGULATOR"/>
    <property type="match status" value="1"/>
</dbReference>
<dbReference type="PROSITE" id="PS01081">
    <property type="entry name" value="HTH_TETR_1"/>
    <property type="match status" value="1"/>
</dbReference>
<dbReference type="InterPro" id="IPR023772">
    <property type="entry name" value="DNA-bd_HTH_TetR-type_CS"/>
</dbReference>
<dbReference type="SUPFAM" id="SSF48498">
    <property type="entry name" value="Tetracyclin repressor-like, C-terminal domain"/>
    <property type="match status" value="1"/>
</dbReference>
<dbReference type="InterPro" id="IPR050109">
    <property type="entry name" value="HTH-type_TetR-like_transc_reg"/>
</dbReference>
<dbReference type="PRINTS" id="PR00455">
    <property type="entry name" value="HTHTETR"/>
</dbReference>
<dbReference type="OrthoDB" id="9796019at2"/>
<gene>
    <name evidence="6" type="ORF">SAMN04488068_1147</name>
</gene>
<evidence type="ECO:0000259" key="5">
    <source>
        <dbReference type="PROSITE" id="PS50977"/>
    </source>
</evidence>
<dbReference type="Pfam" id="PF00440">
    <property type="entry name" value="TetR_N"/>
    <property type="match status" value="1"/>
</dbReference>